<comment type="caution">
    <text evidence="1">The sequence shown here is derived from an EMBL/GenBank/DDBJ whole genome shotgun (WGS) entry which is preliminary data.</text>
</comment>
<proteinExistence type="predicted"/>
<dbReference type="Proteomes" id="UP000539075">
    <property type="component" value="Unassembled WGS sequence"/>
</dbReference>
<name>A0A7W8C0F9_9BACT</name>
<evidence type="ECO:0000313" key="2">
    <source>
        <dbReference type="Proteomes" id="UP000539075"/>
    </source>
</evidence>
<protein>
    <submittedName>
        <fullName evidence="1">Uncharacterized protein</fullName>
    </submittedName>
</protein>
<keyword evidence="2" id="KW-1185">Reference proteome</keyword>
<sequence length="104" mass="11926">MKVGYNNLNELADFFSANHCMTYCVQIGSNNLCFFWGFSYNFGNIFQAHNNRASQKLSSDASEEPEHSFYRITNFSMAYFSEGGSTADTRGSWGSLDFFKKKHR</sequence>
<reference evidence="1 2" key="1">
    <citation type="submission" date="2020-08" db="EMBL/GenBank/DDBJ databases">
        <title>Genomic Encyclopedia of Type Strains, Phase IV (KMG-IV): sequencing the most valuable type-strain genomes for metagenomic binning, comparative biology and taxonomic classification.</title>
        <authorList>
            <person name="Goeker M."/>
        </authorList>
    </citation>
    <scope>NUCLEOTIDE SEQUENCE [LARGE SCALE GENOMIC DNA]</scope>
    <source>
        <strain evidence="1 2">DSM 11275</strain>
    </source>
</reference>
<organism evidence="1 2">
    <name type="scientific">Desulfovibrio intestinalis</name>
    <dbReference type="NCBI Taxonomy" id="58621"/>
    <lineage>
        <taxon>Bacteria</taxon>
        <taxon>Pseudomonadati</taxon>
        <taxon>Thermodesulfobacteriota</taxon>
        <taxon>Desulfovibrionia</taxon>
        <taxon>Desulfovibrionales</taxon>
        <taxon>Desulfovibrionaceae</taxon>
        <taxon>Desulfovibrio</taxon>
    </lineage>
</organism>
<evidence type="ECO:0000313" key="1">
    <source>
        <dbReference type="EMBL" id="MBB5142182.1"/>
    </source>
</evidence>
<gene>
    <name evidence="1" type="ORF">HNQ38_000245</name>
</gene>
<accession>A0A7W8C0F9</accession>
<dbReference type="AlphaFoldDB" id="A0A7W8C0F9"/>
<dbReference type="EMBL" id="JACHGO010000001">
    <property type="protein sequence ID" value="MBB5142182.1"/>
    <property type="molecule type" value="Genomic_DNA"/>
</dbReference>